<dbReference type="CDD" id="cd03133">
    <property type="entry name" value="GATase1_ES1"/>
    <property type="match status" value="1"/>
</dbReference>
<evidence type="ECO:0000256" key="1">
    <source>
        <dbReference type="PIRNR" id="PIRNR006320"/>
    </source>
</evidence>
<dbReference type="Proteomes" id="UP000306272">
    <property type="component" value="Unassembled WGS sequence"/>
</dbReference>
<name>A0A5C4KWB2_PSEJE</name>
<dbReference type="PANTHER" id="PTHR10224">
    <property type="entry name" value="ES1 PROTEIN HOMOLOG, MITOCHONDRIAL"/>
    <property type="match status" value="1"/>
</dbReference>
<dbReference type="Gene3D" id="3.40.50.880">
    <property type="match status" value="1"/>
</dbReference>
<sequence>MSKKVAVILSGSGVYDGAEIHESVITLLRLDQRGAQVQCFAPNIAQLHVINHLTGEEMPETRNVLVESARIARGNIKDIREANVDDFDALIVPGGFGAAKNLSNFAVEGAGCSVQPQVLELAEAFAEAGKPVGLMCISPALAAKIYGPGVTCTIGNDADTATAMNKMGASHEDCAVTDIIEDKARKLVTTPAYMLAQNISEAASGINKLVDRVLELTHENDV</sequence>
<reference evidence="3" key="1">
    <citation type="submission" date="2019-06" db="EMBL/GenBank/DDBJ databases">
        <title>Pseudomonas-derived Butenolides : (Bio)synthesis of Styrolides.</title>
        <authorList>
            <person name="Klapper M."/>
            <person name="Chowdhury S."/>
            <person name="Stallforth P."/>
        </authorList>
    </citation>
    <scope>NUCLEOTIDE SEQUENCE [LARGE SCALE GENOMIC DNA]</scope>
    <source>
        <strain evidence="3">EC-S101</strain>
    </source>
</reference>
<evidence type="ECO:0000313" key="4">
    <source>
        <dbReference type="Proteomes" id="UP000306272"/>
    </source>
</evidence>
<dbReference type="GO" id="GO:0016829">
    <property type="term" value="F:lyase activity"/>
    <property type="evidence" value="ECO:0007669"/>
    <property type="project" value="UniProtKB-UniRule"/>
</dbReference>
<dbReference type="PANTHER" id="PTHR10224:SF12">
    <property type="entry name" value="GLYOXALASE ELBB"/>
    <property type="match status" value="1"/>
</dbReference>
<dbReference type="Pfam" id="PF01965">
    <property type="entry name" value="DJ-1_PfpI"/>
    <property type="match status" value="1"/>
</dbReference>
<gene>
    <name evidence="3" type="primary">elbB</name>
    <name evidence="3" type="ORF">FHG55_19050</name>
</gene>
<feature type="domain" description="DJ-1/PfpI" evidence="2">
    <location>
        <begin position="15"/>
        <end position="174"/>
    </location>
</feature>
<protein>
    <recommendedName>
        <fullName evidence="1">Glyoxalase</fullName>
    </recommendedName>
</protein>
<accession>A0A5C4KWB2</accession>
<comment type="caution">
    <text evidence="3">The sequence shown here is derived from an EMBL/GenBank/DDBJ whole genome shotgun (WGS) entry which is preliminary data.</text>
</comment>
<evidence type="ECO:0000259" key="2">
    <source>
        <dbReference type="Pfam" id="PF01965"/>
    </source>
</evidence>
<dbReference type="InterPro" id="IPR026041">
    <property type="entry name" value="ElbB"/>
</dbReference>
<dbReference type="RefSeq" id="WP_135296811.1">
    <property type="nucleotide sequence ID" value="NZ_VDDB01000014.1"/>
</dbReference>
<dbReference type="EMBL" id="VDDB01000014">
    <property type="protein sequence ID" value="TNB93817.1"/>
    <property type="molecule type" value="Genomic_DNA"/>
</dbReference>
<comment type="catalytic activity">
    <reaction evidence="1">
        <text>glyoxal + H2O = glycolate + H(+)</text>
        <dbReference type="Rhea" id="RHEA:51672"/>
        <dbReference type="ChEBI" id="CHEBI:15377"/>
        <dbReference type="ChEBI" id="CHEBI:15378"/>
        <dbReference type="ChEBI" id="CHEBI:29805"/>
        <dbReference type="ChEBI" id="CHEBI:34779"/>
    </reaction>
</comment>
<organism evidence="3 4">
    <name type="scientific">Pseudomonas jessenii</name>
    <dbReference type="NCBI Taxonomy" id="77298"/>
    <lineage>
        <taxon>Bacteria</taxon>
        <taxon>Pseudomonadati</taxon>
        <taxon>Pseudomonadota</taxon>
        <taxon>Gammaproteobacteria</taxon>
        <taxon>Pseudomonadales</taxon>
        <taxon>Pseudomonadaceae</taxon>
        <taxon>Pseudomonas</taxon>
    </lineage>
</organism>
<dbReference type="NCBIfam" id="NF008747">
    <property type="entry name" value="PRK11780.1"/>
    <property type="match status" value="1"/>
</dbReference>
<comment type="similarity">
    <text evidence="1">Belongs to the peptidase C56 family.</text>
</comment>
<proteinExistence type="inferred from homology"/>
<dbReference type="InterPro" id="IPR002818">
    <property type="entry name" value="DJ-1/PfpI"/>
</dbReference>
<dbReference type="SUPFAM" id="SSF52317">
    <property type="entry name" value="Class I glutamine amidotransferase-like"/>
    <property type="match status" value="1"/>
</dbReference>
<dbReference type="InterPro" id="IPR029062">
    <property type="entry name" value="Class_I_gatase-like"/>
</dbReference>
<comment type="function">
    <text evidence="1">Displays glyoxalase activity, catalyzing the conversion of glyoxal to glycolate.</text>
</comment>
<keyword evidence="1 3" id="KW-0456">Lyase</keyword>
<dbReference type="AlphaFoldDB" id="A0A5C4KWB2"/>
<keyword evidence="4" id="KW-1185">Reference proteome</keyword>
<dbReference type="PIRSF" id="PIRSF006320">
    <property type="entry name" value="Elb2"/>
    <property type="match status" value="1"/>
</dbReference>
<evidence type="ECO:0000313" key="3">
    <source>
        <dbReference type="EMBL" id="TNB93817.1"/>
    </source>
</evidence>